<dbReference type="GeneID" id="39583700"/>
<dbReference type="RefSeq" id="XP_028462577.1">
    <property type="nucleotide sequence ID" value="XM_028615223.1"/>
</dbReference>
<gene>
    <name evidence="2" type="ORF">SODALDRAFT_382343</name>
</gene>
<dbReference type="EMBL" id="ML119066">
    <property type="protein sequence ID" value="ROT34771.1"/>
    <property type="molecule type" value="Genomic_DNA"/>
</dbReference>
<name>A0A3N2PJS0_SODAK</name>
<evidence type="ECO:0000313" key="3">
    <source>
        <dbReference type="Proteomes" id="UP000272025"/>
    </source>
</evidence>
<dbReference type="Proteomes" id="UP000272025">
    <property type="component" value="Unassembled WGS sequence"/>
</dbReference>
<reference evidence="2 3" key="1">
    <citation type="journal article" date="2018" name="Mol. Ecol.">
        <title>The obligate alkalophilic soda-lake fungus Sodiomyces alkalinus has shifted to a protein diet.</title>
        <authorList>
            <person name="Grum-Grzhimaylo A.A."/>
            <person name="Falkoski D.L."/>
            <person name="van den Heuvel J."/>
            <person name="Valero-Jimenez C.A."/>
            <person name="Min B."/>
            <person name="Choi I.G."/>
            <person name="Lipzen A."/>
            <person name="Daum C.G."/>
            <person name="Aanen D.K."/>
            <person name="Tsang A."/>
            <person name="Henrissat B."/>
            <person name="Bilanenko E.N."/>
            <person name="de Vries R.P."/>
            <person name="van Kan J.A.L."/>
            <person name="Grigoriev I.V."/>
            <person name="Debets A.J.M."/>
        </authorList>
    </citation>
    <scope>NUCLEOTIDE SEQUENCE [LARGE SCALE GENOMIC DNA]</scope>
    <source>
        <strain evidence="2 3">F11</strain>
    </source>
</reference>
<feature type="compositionally biased region" description="Polar residues" evidence="1">
    <location>
        <begin position="79"/>
        <end position="95"/>
    </location>
</feature>
<feature type="region of interest" description="Disordered" evidence="1">
    <location>
        <begin position="1"/>
        <end position="95"/>
    </location>
</feature>
<organism evidence="2 3">
    <name type="scientific">Sodiomyces alkalinus (strain CBS 110278 / VKM F-3762 / F11)</name>
    <name type="common">Alkaliphilic filamentous fungus</name>
    <dbReference type="NCBI Taxonomy" id="1314773"/>
    <lineage>
        <taxon>Eukaryota</taxon>
        <taxon>Fungi</taxon>
        <taxon>Dikarya</taxon>
        <taxon>Ascomycota</taxon>
        <taxon>Pezizomycotina</taxon>
        <taxon>Sordariomycetes</taxon>
        <taxon>Hypocreomycetidae</taxon>
        <taxon>Glomerellales</taxon>
        <taxon>Plectosphaerellaceae</taxon>
        <taxon>Sodiomyces</taxon>
    </lineage>
</organism>
<feature type="compositionally biased region" description="Polar residues" evidence="1">
    <location>
        <begin position="17"/>
        <end position="28"/>
    </location>
</feature>
<evidence type="ECO:0000256" key="1">
    <source>
        <dbReference type="SAM" id="MobiDB-lite"/>
    </source>
</evidence>
<accession>A0A3N2PJS0</accession>
<proteinExistence type="predicted"/>
<evidence type="ECO:0000313" key="2">
    <source>
        <dbReference type="EMBL" id="ROT34771.1"/>
    </source>
</evidence>
<feature type="compositionally biased region" description="Basic and acidic residues" evidence="1">
    <location>
        <begin position="31"/>
        <end position="40"/>
    </location>
</feature>
<keyword evidence="3" id="KW-1185">Reference proteome</keyword>
<sequence>MNRPSPCNQKEGKELLSKSTASRLSNGINGRHGDDVEKYRQTVKASGDCNPHPARRQRRADAKEPAQRRAPGGPRKSRNTLNESAESSGFTAGTHPLRSTVNLHIISSSRSSEFLTLPSSDRLATWGHLVPCLSLLNGLTARACRGDAATQSGPRRTFRPATNWDRRGVRDSRVFDYRLERFRKDAVPSGLSIMSALLVAQSTRNDTSKNDLYEIIYLATSRAIVSEDTRVPRMQTRSAARVPATPNYGPSNLTETRLFILERSWQYQYAHRILGWDNDEQMASILLLAILPDSRVD</sequence>
<dbReference type="AlphaFoldDB" id="A0A3N2PJS0"/>
<protein>
    <submittedName>
        <fullName evidence="2">Uncharacterized protein</fullName>
    </submittedName>
</protein>